<protein>
    <recommendedName>
        <fullName evidence="2">histidine kinase</fullName>
        <ecNumber evidence="2">2.7.13.3</ecNumber>
    </recommendedName>
</protein>
<comment type="catalytic activity">
    <reaction evidence="1">
        <text>ATP + protein L-histidine = ADP + protein N-phospho-L-histidine.</text>
        <dbReference type="EC" id="2.7.13.3"/>
    </reaction>
</comment>
<dbReference type="InterPro" id="IPR050482">
    <property type="entry name" value="Sensor_HK_TwoCompSys"/>
</dbReference>
<name>A0ABP7C2M1_9PSEU</name>
<evidence type="ECO:0000259" key="9">
    <source>
        <dbReference type="Pfam" id="PF02518"/>
    </source>
</evidence>
<evidence type="ECO:0000256" key="2">
    <source>
        <dbReference type="ARBA" id="ARBA00012438"/>
    </source>
</evidence>
<dbReference type="PANTHER" id="PTHR24421">
    <property type="entry name" value="NITRATE/NITRITE SENSOR PROTEIN NARX-RELATED"/>
    <property type="match status" value="1"/>
</dbReference>
<dbReference type="CDD" id="cd16917">
    <property type="entry name" value="HATPase_UhpB-NarQ-NarX-like"/>
    <property type="match status" value="1"/>
</dbReference>
<sequence length="331" mass="35115">MDARERDRRAIDAVREFVSGSLGRTSVHPQALAEAIGRGAGAVACVLTVLGERFHWSVGDGTWWEGTVKFDGAAQGSVALSPAGAGQLDGLLPVLGPLLMEIRLRLEADQVRRRGDAAHQELADGRWRAAAQMDRERRDVERDLHDGAQHHLVALQLAVGLLSHAVSAGDRGTANRMLDGLEGRFDDAERQITRTAAGILPIALVTGGLVAALDAELRHHDDVVLQLDPTLRRIGAAAETAVYFVCMESVNNAHKHAPGASITVSVRDTGDTLSFEVRDNGRGFADVPPDAGLHHLVSRMVAVGGDVSIHSTPGAGTVVAGFVPHDLARCP</sequence>
<evidence type="ECO:0000259" key="10">
    <source>
        <dbReference type="Pfam" id="PF07730"/>
    </source>
</evidence>
<evidence type="ECO:0000256" key="5">
    <source>
        <dbReference type="ARBA" id="ARBA00022741"/>
    </source>
</evidence>
<comment type="caution">
    <text evidence="11">The sequence shown here is derived from an EMBL/GenBank/DDBJ whole genome shotgun (WGS) entry which is preliminary data.</text>
</comment>
<evidence type="ECO:0000256" key="7">
    <source>
        <dbReference type="ARBA" id="ARBA00022840"/>
    </source>
</evidence>
<dbReference type="InterPro" id="IPR003594">
    <property type="entry name" value="HATPase_dom"/>
</dbReference>
<feature type="domain" description="Signal transduction histidine kinase subgroup 3 dimerisation and phosphoacceptor" evidence="10">
    <location>
        <begin position="136"/>
        <end position="197"/>
    </location>
</feature>
<dbReference type="InterPro" id="IPR036890">
    <property type="entry name" value="HATPase_C_sf"/>
</dbReference>
<evidence type="ECO:0000256" key="1">
    <source>
        <dbReference type="ARBA" id="ARBA00000085"/>
    </source>
</evidence>
<keyword evidence="6" id="KW-0418">Kinase</keyword>
<keyword evidence="3" id="KW-0597">Phosphoprotein</keyword>
<accession>A0ABP7C2M1</accession>
<proteinExistence type="predicted"/>
<evidence type="ECO:0000256" key="8">
    <source>
        <dbReference type="ARBA" id="ARBA00023012"/>
    </source>
</evidence>
<dbReference type="Pfam" id="PF07730">
    <property type="entry name" value="HisKA_3"/>
    <property type="match status" value="1"/>
</dbReference>
<dbReference type="Gene3D" id="1.20.5.1930">
    <property type="match status" value="1"/>
</dbReference>
<keyword evidence="5" id="KW-0547">Nucleotide-binding</keyword>
<keyword evidence="8" id="KW-0902">Two-component regulatory system</keyword>
<dbReference type="PANTHER" id="PTHR24421:SF10">
    <property type="entry name" value="NITRATE_NITRITE SENSOR PROTEIN NARQ"/>
    <property type="match status" value="1"/>
</dbReference>
<evidence type="ECO:0000313" key="12">
    <source>
        <dbReference type="Proteomes" id="UP001500711"/>
    </source>
</evidence>
<dbReference type="SUPFAM" id="SSF55874">
    <property type="entry name" value="ATPase domain of HSP90 chaperone/DNA topoisomerase II/histidine kinase"/>
    <property type="match status" value="1"/>
</dbReference>
<feature type="domain" description="Histidine kinase/HSP90-like ATPase" evidence="9">
    <location>
        <begin position="239"/>
        <end position="324"/>
    </location>
</feature>
<dbReference type="Proteomes" id="UP001500711">
    <property type="component" value="Unassembled WGS sequence"/>
</dbReference>
<reference evidence="12" key="1">
    <citation type="journal article" date="2019" name="Int. J. Syst. Evol. Microbiol.">
        <title>The Global Catalogue of Microorganisms (GCM) 10K type strain sequencing project: providing services to taxonomists for standard genome sequencing and annotation.</title>
        <authorList>
            <consortium name="The Broad Institute Genomics Platform"/>
            <consortium name="The Broad Institute Genome Sequencing Center for Infectious Disease"/>
            <person name="Wu L."/>
            <person name="Ma J."/>
        </authorList>
    </citation>
    <scope>NUCLEOTIDE SEQUENCE [LARGE SCALE GENOMIC DNA]</scope>
    <source>
        <strain evidence="12">JCM 17494</strain>
    </source>
</reference>
<dbReference type="EMBL" id="BAABBE010000032">
    <property type="protein sequence ID" value="GAA3677820.1"/>
    <property type="molecule type" value="Genomic_DNA"/>
</dbReference>
<dbReference type="Pfam" id="PF02518">
    <property type="entry name" value="HATPase_c"/>
    <property type="match status" value="1"/>
</dbReference>
<dbReference type="RefSeq" id="WP_346135529.1">
    <property type="nucleotide sequence ID" value="NZ_BAABBE010000032.1"/>
</dbReference>
<gene>
    <name evidence="11" type="ORF">GCM10022267_75810</name>
</gene>
<evidence type="ECO:0000256" key="4">
    <source>
        <dbReference type="ARBA" id="ARBA00022679"/>
    </source>
</evidence>
<evidence type="ECO:0000256" key="6">
    <source>
        <dbReference type="ARBA" id="ARBA00022777"/>
    </source>
</evidence>
<evidence type="ECO:0000313" key="11">
    <source>
        <dbReference type="EMBL" id="GAA3677820.1"/>
    </source>
</evidence>
<keyword evidence="4" id="KW-0808">Transferase</keyword>
<dbReference type="InterPro" id="IPR011712">
    <property type="entry name" value="Sig_transdc_His_kin_sub3_dim/P"/>
</dbReference>
<keyword evidence="7" id="KW-0067">ATP-binding</keyword>
<evidence type="ECO:0000256" key="3">
    <source>
        <dbReference type="ARBA" id="ARBA00022553"/>
    </source>
</evidence>
<organism evidence="11 12">
    <name type="scientific">Lentzea roselyniae</name>
    <dbReference type="NCBI Taxonomy" id="531940"/>
    <lineage>
        <taxon>Bacteria</taxon>
        <taxon>Bacillati</taxon>
        <taxon>Actinomycetota</taxon>
        <taxon>Actinomycetes</taxon>
        <taxon>Pseudonocardiales</taxon>
        <taxon>Pseudonocardiaceae</taxon>
        <taxon>Lentzea</taxon>
    </lineage>
</organism>
<dbReference type="Gene3D" id="3.30.565.10">
    <property type="entry name" value="Histidine kinase-like ATPase, C-terminal domain"/>
    <property type="match status" value="1"/>
</dbReference>
<keyword evidence="12" id="KW-1185">Reference proteome</keyword>
<dbReference type="EC" id="2.7.13.3" evidence="2"/>